<sequence>MGHWGLVQDSVATLKLTTPRGTSPEFSLLTATYVTSHLVQNSYAPSPRVTFFHFHLWHHESLFTFGISSLPTTFVK</sequence>
<gene>
    <name evidence="1" type="ORF">NSJP_2529</name>
</gene>
<protein>
    <submittedName>
        <fullName evidence="1">Uncharacterized protein</fullName>
    </submittedName>
</protein>
<keyword evidence="2" id="KW-1185">Reference proteome</keyword>
<reference evidence="1 2" key="1">
    <citation type="submission" date="2017-03" db="EMBL/GenBank/DDBJ databases">
        <authorList>
            <person name="Afonso C.L."/>
            <person name="Miller P.J."/>
            <person name="Scott M.A."/>
            <person name="Spackman E."/>
            <person name="Goraichik I."/>
            <person name="Dimitrov K.M."/>
            <person name="Suarez D.L."/>
            <person name="Swayne D.E."/>
        </authorList>
    </citation>
    <scope>NUCLEOTIDE SEQUENCE [LARGE SCALE GENOMIC DNA]</scope>
    <source>
        <strain evidence="1">Genome sequencing of Nitrospira japonica strain NJ11</strain>
    </source>
</reference>
<dbReference type="AlphaFoldDB" id="A0A1W1I6Q6"/>
<evidence type="ECO:0000313" key="1">
    <source>
        <dbReference type="EMBL" id="SLM48696.1"/>
    </source>
</evidence>
<dbReference type="Proteomes" id="UP000192042">
    <property type="component" value="Chromosome I"/>
</dbReference>
<name>A0A1W1I6Q6_9BACT</name>
<proteinExistence type="predicted"/>
<accession>A0A1W1I6Q6</accession>
<dbReference type="STRING" id="1325564.NSJP_2529"/>
<dbReference type="EMBL" id="LT828648">
    <property type="protein sequence ID" value="SLM48696.1"/>
    <property type="molecule type" value="Genomic_DNA"/>
</dbReference>
<evidence type="ECO:0000313" key="2">
    <source>
        <dbReference type="Proteomes" id="UP000192042"/>
    </source>
</evidence>
<dbReference type="KEGG" id="nja:NSJP_2529"/>
<organism evidence="1 2">
    <name type="scientific">Nitrospira japonica</name>
    <dbReference type="NCBI Taxonomy" id="1325564"/>
    <lineage>
        <taxon>Bacteria</taxon>
        <taxon>Pseudomonadati</taxon>
        <taxon>Nitrospirota</taxon>
        <taxon>Nitrospiria</taxon>
        <taxon>Nitrospirales</taxon>
        <taxon>Nitrospiraceae</taxon>
        <taxon>Nitrospira</taxon>
    </lineage>
</organism>